<feature type="compositionally biased region" description="Polar residues" evidence="3">
    <location>
        <begin position="394"/>
        <end position="446"/>
    </location>
</feature>
<dbReference type="GO" id="GO:0098588">
    <property type="term" value="C:bounding membrane of organelle"/>
    <property type="evidence" value="ECO:0007669"/>
    <property type="project" value="UniProtKB-ARBA"/>
</dbReference>
<dbReference type="PANTHER" id="PTHR23250:SF1">
    <property type="entry name" value="TECTONIN BETA-PROPELLER REPEAT-CONTAINING PROTEIN 1"/>
    <property type="match status" value="1"/>
</dbReference>
<evidence type="ECO:0000259" key="5">
    <source>
        <dbReference type="SMART" id="SM00694"/>
    </source>
</evidence>
<sequence>MPSSQVFAVNNRGRVFSLATDQAVWRELPYLGVEFKRVSTHETAVWALGGDHQIYVYVYGSSVPIRVCEEAYENQRWNPVEGFSSVLLPTDRAPFSSADGLTPRPLTSITLPTLAWSWESPWYLHHTHEGQALDKEAWTYAFDFPRTYTADRKWNSYVRRRKWVRYRRYVALDTWSSVPSIHQDHTQEPFIDISVGGGEVSGGDADKLMVWGVTALGRVMVRKGVDATCPEGCEWVHIATPADQDFTSIWVGRSGRVWAVTWDGCAMIRTGITRDNPTGEDWTVLESPEGSRLLQLAVGVKSVWGLTRDHRIWFRRGLESSPEGVQVKVPSDNKGTFWLLMVGLLNMIAIGPDDQVWGVGKDDHSILVRTGVTEAELTGRTWRSICLPIGSCDSPDQSRSPTPNPASISIPSQTFRFPNTSRSSVQSDSNEISDSPNQSGDLSLQTDPGDMFSMQTAFDHLKLEEKEESQDGHKSDAQDHDLVLEDISSEDQDPESNLNAAEHCADCSLNKTDTEVSRSGETLNSDLRECTNSSRYNLETQVVPNGDIATGSQCEKPCDTNSLKQSDDNFSSEILAKTMPSAFDQKPGASLGSFGTSKEWNEARLRHASGSSAGSESSLVQGSLIIPREDGPSYDLLAMQTEHLWMWVSGGGCRIRANNMPKW</sequence>
<protein>
    <submittedName>
        <fullName evidence="6">Tectonin beta-propeller repeat-containing protein 1</fullName>
    </submittedName>
</protein>
<proteinExistence type="inferred from homology"/>
<dbReference type="InterPro" id="IPR006624">
    <property type="entry name" value="Beta-propeller_rpt_TECPR"/>
</dbReference>
<feature type="region of interest" description="Disordered" evidence="3">
    <location>
        <begin position="392"/>
        <end position="451"/>
    </location>
</feature>
<dbReference type="Pfam" id="PF19193">
    <property type="entry name" value="Tectonin"/>
    <property type="match status" value="1"/>
</dbReference>
<dbReference type="Pfam" id="PF06462">
    <property type="entry name" value="Hyd_WA"/>
    <property type="match status" value="2"/>
</dbReference>
<dbReference type="GO" id="GO:0005737">
    <property type="term" value="C:cytoplasm"/>
    <property type="evidence" value="ECO:0007669"/>
    <property type="project" value="UniProtKB-ARBA"/>
</dbReference>
<dbReference type="InterPro" id="IPR006614">
    <property type="entry name" value="Peroxin/Ferlin"/>
</dbReference>
<dbReference type="AlphaFoldDB" id="A0AAN8WMR8"/>
<dbReference type="EMBL" id="JAXCGZ010022788">
    <property type="protein sequence ID" value="KAK7024225.1"/>
    <property type="molecule type" value="Genomic_DNA"/>
</dbReference>
<dbReference type="SMART" id="SM00706">
    <property type="entry name" value="TECPR"/>
    <property type="match status" value="5"/>
</dbReference>
<evidence type="ECO:0000256" key="2">
    <source>
        <dbReference type="ARBA" id="ARBA00022737"/>
    </source>
</evidence>
<dbReference type="SMART" id="SM00693">
    <property type="entry name" value="DysFN"/>
    <property type="match status" value="1"/>
</dbReference>
<organism evidence="6 7">
    <name type="scientific">Halocaridina rubra</name>
    <name type="common">Hawaiian red shrimp</name>
    <dbReference type="NCBI Taxonomy" id="373956"/>
    <lineage>
        <taxon>Eukaryota</taxon>
        <taxon>Metazoa</taxon>
        <taxon>Ecdysozoa</taxon>
        <taxon>Arthropoda</taxon>
        <taxon>Crustacea</taxon>
        <taxon>Multicrustacea</taxon>
        <taxon>Malacostraca</taxon>
        <taxon>Eumalacostraca</taxon>
        <taxon>Eucarida</taxon>
        <taxon>Decapoda</taxon>
        <taxon>Pleocyemata</taxon>
        <taxon>Caridea</taxon>
        <taxon>Atyoidea</taxon>
        <taxon>Atyidae</taxon>
        <taxon>Halocaridina</taxon>
    </lineage>
</organism>
<keyword evidence="7" id="KW-1185">Reference proteome</keyword>
<dbReference type="PANTHER" id="PTHR23250">
    <property type="entry name" value="DYSFERLIN-RELATED"/>
    <property type="match status" value="1"/>
</dbReference>
<comment type="similarity">
    <text evidence="1">Belongs to the TECPR1 family.</text>
</comment>
<evidence type="ECO:0000256" key="1">
    <source>
        <dbReference type="ARBA" id="ARBA00005966"/>
    </source>
</evidence>
<dbReference type="Proteomes" id="UP001381693">
    <property type="component" value="Unassembled WGS sequence"/>
</dbReference>
<comment type="caution">
    <text evidence="6">The sequence shown here is derived from an EMBL/GenBank/DDBJ whole genome shotgun (WGS) entry which is preliminary data.</text>
</comment>
<evidence type="ECO:0000313" key="7">
    <source>
        <dbReference type="Proteomes" id="UP001381693"/>
    </source>
</evidence>
<keyword evidence="2" id="KW-0677">Repeat</keyword>
<name>A0AAN8WMR8_HALRR</name>
<gene>
    <name evidence="6" type="primary">TECPR1_1</name>
    <name evidence="6" type="ORF">SK128_027832</name>
</gene>
<dbReference type="InterPro" id="IPR010482">
    <property type="entry name" value="TECPR1-like_DysF"/>
</dbReference>
<dbReference type="InterPro" id="IPR051513">
    <property type="entry name" value="Tectonin_beta-prop"/>
</dbReference>
<dbReference type="Pfam" id="PF06398">
    <property type="entry name" value="Pex24p"/>
    <property type="match status" value="1"/>
</dbReference>
<accession>A0AAN8WMR8</accession>
<evidence type="ECO:0000313" key="6">
    <source>
        <dbReference type="EMBL" id="KAK7024225.1"/>
    </source>
</evidence>
<dbReference type="GO" id="GO:0030246">
    <property type="term" value="F:carbohydrate binding"/>
    <property type="evidence" value="ECO:0007669"/>
    <property type="project" value="UniProtKB-KW"/>
</dbReference>
<feature type="domain" description="Peroxin/Ferlin" evidence="5">
    <location>
        <begin position="137"/>
        <end position="170"/>
    </location>
</feature>
<evidence type="ECO:0000256" key="3">
    <source>
        <dbReference type="SAM" id="MobiDB-lite"/>
    </source>
</evidence>
<dbReference type="SMART" id="SM00694">
    <property type="entry name" value="DysFC"/>
    <property type="match status" value="1"/>
</dbReference>
<reference evidence="6 7" key="1">
    <citation type="submission" date="2023-11" db="EMBL/GenBank/DDBJ databases">
        <title>Halocaridina rubra genome assembly.</title>
        <authorList>
            <person name="Smith C."/>
        </authorList>
    </citation>
    <scope>NUCLEOTIDE SEQUENCE [LARGE SCALE GENOMIC DNA]</scope>
    <source>
        <strain evidence="6">EP-1</strain>
        <tissue evidence="6">Whole</tissue>
    </source>
</reference>
<evidence type="ECO:0000259" key="4">
    <source>
        <dbReference type="SMART" id="SM00693"/>
    </source>
</evidence>
<feature type="domain" description="Peroxin/Ferlin" evidence="4">
    <location>
        <begin position="64"/>
        <end position="125"/>
    </location>
</feature>